<evidence type="ECO:0000256" key="1">
    <source>
        <dbReference type="SAM" id="MobiDB-lite"/>
    </source>
</evidence>
<comment type="caution">
    <text evidence="4">The sequence shown here is derived from an EMBL/GenBank/DDBJ whole genome shotgun (WGS) entry which is preliminary data.</text>
</comment>
<dbReference type="InterPro" id="IPR025392">
    <property type="entry name" value="DUF4124"/>
</dbReference>
<dbReference type="AlphaFoldDB" id="A0A316FE68"/>
<evidence type="ECO:0000256" key="2">
    <source>
        <dbReference type="SAM" id="SignalP"/>
    </source>
</evidence>
<evidence type="ECO:0000259" key="3">
    <source>
        <dbReference type="Pfam" id="PF13511"/>
    </source>
</evidence>
<gene>
    <name evidence="4" type="ORF">C8D97_113110</name>
</gene>
<feature type="chain" id="PRO_5016436267" evidence="2">
    <location>
        <begin position="24"/>
        <end position="158"/>
    </location>
</feature>
<feature type="compositionally biased region" description="Basic and acidic residues" evidence="1">
    <location>
        <begin position="37"/>
        <end position="63"/>
    </location>
</feature>
<dbReference type="OrthoDB" id="7068596at2"/>
<dbReference type="Pfam" id="PF13511">
    <property type="entry name" value="DUF4124"/>
    <property type="match status" value="1"/>
</dbReference>
<evidence type="ECO:0000313" key="4">
    <source>
        <dbReference type="EMBL" id="PWK46425.1"/>
    </source>
</evidence>
<evidence type="ECO:0000313" key="5">
    <source>
        <dbReference type="Proteomes" id="UP000245790"/>
    </source>
</evidence>
<proteinExistence type="predicted"/>
<dbReference type="Proteomes" id="UP000245790">
    <property type="component" value="Unassembled WGS sequence"/>
</dbReference>
<dbReference type="RefSeq" id="WP_109764859.1">
    <property type="nucleotide sequence ID" value="NZ_QGGU01000013.1"/>
</dbReference>
<dbReference type="EMBL" id="QGGU01000013">
    <property type="protein sequence ID" value="PWK46425.1"/>
    <property type="molecule type" value="Genomic_DNA"/>
</dbReference>
<feature type="region of interest" description="Disordered" evidence="1">
    <location>
        <begin position="37"/>
        <end position="105"/>
    </location>
</feature>
<feature type="signal peptide" evidence="2">
    <location>
        <begin position="1"/>
        <end position="23"/>
    </location>
</feature>
<accession>A0A316FE68</accession>
<feature type="compositionally biased region" description="Basic and acidic residues" evidence="1">
    <location>
        <begin position="83"/>
        <end position="101"/>
    </location>
</feature>
<feature type="compositionally biased region" description="Polar residues" evidence="1">
    <location>
        <begin position="64"/>
        <end position="82"/>
    </location>
</feature>
<sequence length="158" mass="18710">MKFNKRTLALLLALPLVLPHATAGKIYKWVDENGKVHYSDKPPKDQKKTEQLALPEAKEETAKTKSVSAQQRIRNANKWLNNSREKRQQKQQEKARAEAAKKKQQRECQVMRNELTEYQHTNVIYDYDKSGKRFYYTDEQREQFIENLKSNIKQQCEP</sequence>
<name>A0A316FE68_9GAMM</name>
<organism evidence="4 5">
    <name type="scientific">Pleionea mediterranea</name>
    <dbReference type="NCBI Taxonomy" id="523701"/>
    <lineage>
        <taxon>Bacteria</taxon>
        <taxon>Pseudomonadati</taxon>
        <taxon>Pseudomonadota</taxon>
        <taxon>Gammaproteobacteria</taxon>
        <taxon>Oceanospirillales</taxon>
        <taxon>Pleioneaceae</taxon>
        <taxon>Pleionea</taxon>
    </lineage>
</organism>
<reference evidence="4 5" key="1">
    <citation type="submission" date="2018-05" db="EMBL/GenBank/DDBJ databases">
        <title>Genomic Encyclopedia of Type Strains, Phase IV (KMG-IV): sequencing the most valuable type-strain genomes for metagenomic binning, comparative biology and taxonomic classification.</title>
        <authorList>
            <person name="Goeker M."/>
        </authorList>
    </citation>
    <scope>NUCLEOTIDE SEQUENCE [LARGE SCALE GENOMIC DNA]</scope>
    <source>
        <strain evidence="4 5">DSM 25350</strain>
    </source>
</reference>
<keyword evidence="5" id="KW-1185">Reference proteome</keyword>
<feature type="domain" description="DUF4124" evidence="3">
    <location>
        <begin position="14"/>
        <end position="64"/>
    </location>
</feature>
<protein>
    <submittedName>
        <fullName evidence="4">Uncharacterized protein DUF4124</fullName>
    </submittedName>
</protein>
<keyword evidence="2" id="KW-0732">Signal</keyword>